<protein>
    <submittedName>
        <fullName evidence="4">FeS assembly protein SufD</fullName>
    </submittedName>
</protein>
<dbReference type="Proteomes" id="UP000013047">
    <property type="component" value="Unassembled WGS sequence"/>
</dbReference>
<accession>N6ZV26</accession>
<evidence type="ECO:0000313" key="4">
    <source>
        <dbReference type="EMBL" id="ENO95979.1"/>
    </source>
</evidence>
<dbReference type="InterPro" id="IPR055346">
    <property type="entry name" value="Fe-S_cluster_assembly_SufBD"/>
</dbReference>
<dbReference type="PANTHER" id="PTHR43575">
    <property type="entry name" value="PROTEIN ABCI7, CHLOROPLASTIC"/>
    <property type="match status" value="1"/>
</dbReference>
<evidence type="ECO:0000256" key="1">
    <source>
        <dbReference type="ARBA" id="ARBA00043967"/>
    </source>
</evidence>
<dbReference type="InterPro" id="IPR045595">
    <property type="entry name" value="SufBD_N"/>
</dbReference>
<dbReference type="SUPFAM" id="SSF101960">
    <property type="entry name" value="Stabilizer of iron transporter SufD"/>
    <property type="match status" value="1"/>
</dbReference>
<dbReference type="GO" id="GO:0016226">
    <property type="term" value="P:iron-sulfur cluster assembly"/>
    <property type="evidence" value="ECO:0007669"/>
    <property type="project" value="InterPro"/>
</dbReference>
<evidence type="ECO:0000259" key="2">
    <source>
        <dbReference type="Pfam" id="PF01458"/>
    </source>
</evidence>
<dbReference type="NCBIfam" id="TIGR01981">
    <property type="entry name" value="sufD"/>
    <property type="match status" value="1"/>
</dbReference>
<dbReference type="OrthoDB" id="9768262at2"/>
<keyword evidence="5" id="KW-1185">Reference proteome</keyword>
<dbReference type="AlphaFoldDB" id="N6ZV26"/>
<dbReference type="RefSeq" id="WP_004369367.1">
    <property type="nucleotide sequence ID" value="NZ_AMXF01000150.1"/>
</dbReference>
<dbReference type="PANTHER" id="PTHR43575:SF1">
    <property type="entry name" value="PROTEIN ABCI7, CHLOROPLASTIC"/>
    <property type="match status" value="1"/>
</dbReference>
<comment type="caution">
    <text evidence="4">The sequence shown here is derived from an EMBL/GenBank/DDBJ whole genome shotgun (WGS) entry which is preliminary data.</text>
</comment>
<dbReference type="Pfam" id="PF19295">
    <property type="entry name" value="SufBD_N"/>
    <property type="match status" value="1"/>
</dbReference>
<dbReference type="EMBL" id="AMXF01000150">
    <property type="protein sequence ID" value="ENO95979.1"/>
    <property type="molecule type" value="Genomic_DNA"/>
</dbReference>
<dbReference type="InterPro" id="IPR037284">
    <property type="entry name" value="SUF_FeS_clus_asmbl_SufBD_sf"/>
</dbReference>
<feature type="domain" description="SUF system FeS cluster assembly SufBD N-terminal" evidence="3">
    <location>
        <begin position="120"/>
        <end position="197"/>
    </location>
</feature>
<dbReference type="InterPro" id="IPR000825">
    <property type="entry name" value="SUF_FeS_clus_asmbl_SufBD_core"/>
</dbReference>
<organism evidence="4 5">
    <name type="scientific">Thauera phenylacetica B4P</name>
    <dbReference type="NCBI Taxonomy" id="1234382"/>
    <lineage>
        <taxon>Bacteria</taxon>
        <taxon>Pseudomonadati</taxon>
        <taxon>Pseudomonadota</taxon>
        <taxon>Betaproteobacteria</taxon>
        <taxon>Rhodocyclales</taxon>
        <taxon>Zoogloeaceae</taxon>
        <taxon>Thauera</taxon>
    </lineage>
</organism>
<reference evidence="4 5" key="1">
    <citation type="submission" date="2012-09" db="EMBL/GenBank/DDBJ databases">
        <title>Draft Genome Sequences of 6 Strains from Genus Thauera.</title>
        <authorList>
            <person name="Liu B."/>
            <person name="Shapleigh J.P."/>
            <person name="Frostegard A.H."/>
        </authorList>
    </citation>
    <scope>NUCLEOTIDE SEQUENCE [LARGE SCALE GENOMIC DNA]</scope>
    <source>
        <strain evidence="4 5">B4P</strain>
    </source>
</reference>
<dbReference type="Pfam" id="PF01458">
    <property type="entry name" value="SUFBD_core"/>
    <property type="match status" value="1"/>
</dbReference>
<sequence>MSAIDFWLGRHRDTAARLPGADLPWLVRLREDAIDRFADEGWPTTRRENWRHTSLAFMGQQALAAEASDKPEAVLARLRERYRTASRGQAGTHEGVASVVGAGSTANAAASAPQDLDHWLVFVDGKFAPALSAIGGLPGGARIGSLADALKQSPETVEAAFGSALDGEAPQALNAALVTDGAWIRLGRGIAIEHPIHLVFIGATVADQHLRNLVVAEAGAQATIVEHYPAGAAGSTLTTAVTRVLAAQDSHVTHLKLQQEAPEAIHLATIEAEQARGAVFASHSLSFGARLARNDIRTRLAGEGAEALLNGLYHADGRRHVDHHTRIDHARPQGTSREFYRGLLDGSARGVFTGRILVAQDAQRTDAMQRCDNLLLSRLAEADARPELEIYADDVKCAHGATIGQLDEDALFYLRSRGVDAVHARQLLTYAFAAEVLERIAHAPLRALGRAALLERLPEGARLEELL</sequence>
<evidence type="ECO:0000259" key="3">
    <source>
        <dbReference type="Pfam" id="PF19295"/>
    </source>
</evidence>
<gene>
    <name evidence="4" type="ORF">C667_16291</name>
</gene>
<feature type="domain" description="SUF system FeS cluster assembly SufBD core" evidence="2">
    <location>
        <begin position="206"/>
        <end position="432"/>
    </location>
</feature>
<name>N6ZV26_9RHOO</name>
<comment type="similarity">
    <text evidence="1">Belongs to the iron-sulfur cluster assembly SufBD family.</text>
</comment>
<proteinExistence type="inferred from homology"/>
<evidence type="ECO:0000313" key="5">
    <source>
        <dbReference type="Proteomes" id="UP000013047"/>
    </source>
</evidence>
<dbReference type="InterPro" id="IPR011542">
    <property type="entry name" value="SUF_FeS_clus_asmbl_SufD"/>
</dbReference>